<name>A0A563E2J6_9MICO</name>
<dbReference type="SUPFAM" id="SSF53822">
    <property type="entry name" value="Periplasmic binding protein-like I"/>
    <property type="match status" value="1"/>
</dbReference>
<keyword evidence="1" id="KW-0805">Transcription regulation</keyword>
<dbReference type="InterPro" id="IPR010982">
    <property type="entry name" value="Lambda_DNA-bd_dom_sf"/>
</dbReference>
<dbReference type="PROSITE" id="PS50932">
    <property type="entry name" value="HTH_LACI_2"/>
    <property type="match status" value="1"/>
</dbReference>
<dbReference type="InterPro" id="IPR028082">
    <property type="entry name" value="Peripla_BP_I"/>
</dbReference>
<organism evidence="5 6">
    <name type="scientific">Leekyejoonella antrihumi</name>
    <dbReference type="NCBI Taxonomy" id="1660198"/>
    <lineage>
        <taxon>Bacteria</taxon>
        <taxon>Bacillati</taxon>
        <taxon>Actinomycetota</taxon>
        <taxon>Actinomycetes</taxon>
        <taxon>Micrococcales</taxon>
        <taxon>Dermacoccaceae</taxon>
        <taxon>Leekyejoonella</taxon>
    </lineage>
</organism>
<dbReference type="GO" id="GO:0003700">
    <property type="term" value="F:DNA-binding transcription factor activity"/>
    <property type="evidence" value="ECO:0007669"/>
    <property type="project" value="TreeGrafter"/>
</dbReference>
<dbReference type="Proteomes" id="UP000320244">
    <property type="component" value="Unassembled WGS sequence"/>
</dbReference>
<dbReference type="PANTHER" id="PTHR30146">
    <property type="entry name" value="LACI-RELATED TRANSCRIPTIONAL REPRESSOR"/>
    <property type="match status" value="1"/>
</dbReference>
<dbReference type="EMBL" id="VCQV01000010">
    <property type="protein sequence ID" value="TWP36615.1"/>
    <property type="molecule type" value="Genomic_DNA"/>
</dbReference>
<gene>
    <name evidence="5" type="ORF">FGL98_09110</name>
</gene>
<sequence>MNTTRPRKRATILDVARESGVAPSTVSRAFTKPGRVNDVTREHILGVAERLGYAPNPMARALESGHTNTLALLVPDITNPYFAGVIKGAERAVARSGRTLVLGDTQESAAAEEQLVRRLGPAVDGFVLSASRLPDDGLRRAAEVNTLVLLNRAIPGIASVVADYASGTRQIIDHLASHGHQSAVFLAGPPESWSGRMRWDGLRAAATDMNMTVKRIGPYAPTLDSGPAAADAVITSHATAAVCHNDMLAIGVIRRLVERGVRVPQDVSVIGFDNIFGADICTPLLTTLAEHTQDAGARAVDALIHLGQQRSRTVKSWQLPTHLVVRDSTGPSRLR</sequence>
<keyword evidence="2" id="KW-0238">DNA-binding</keyword>
<dbReference type="AlphaFoldDB" id="A0A563E2J6"/>
<dbReference type="Gene3D" id="1.10.260.40">
    <property type="entry name" value="lambda repressor-like DNA-binding domains"/>
    <property type="match status" value="1"/>
</dbReference>
<dbReference type="InterPro" id="IPR046335">
    <property type="entry name" value="LacI/GalR-like_sensor"/>
</dbReference>
<dbReference type="Gene3D" id="3.40.50.2300">
    <property type="match status" value="2"/>
</dbReference>
<keyword evidence="6" id="KW-1185">Reference proteome</keyword>
<dbReference type="RefSeq" id="WP_146316456.1">
    <property type="nucleotide sequence ID" value="NZ_VCQV01000010.1"/>
</dbReference>
<dbReference type="InterPro" id="IPR000843">
    <property type="entry name" value="HTH_LacI"/>
</dbReference>
<protein>
    <submittedName>
        <fullName evidence="5">LacI family transcriptional regulator</fullName>
    </submittedName>
</protein>
<comment type="caution">
    <text evidence="5">The sequence shown here is derived from an EMBL/GenBank/DDBJ whole genome shotgun (WGS) entry which is preliminary data.</text>
</comment>
<dbReference type="Pfam" id="PF00356">
    <property type="entry name" value="LacI"/>
    <property type="match status" value="1"/>
</dbReference>
<evidence type="ECO:0000256" key="2">
    <source>
        <dbReference type="ARBA" id="ARBA00023125"/>
    </source>
</evidence>
<dbReference type="PANTHER" id="PTHR30146:SF138">
    <property type="entry name" value="TRANSCRIPTIONAL REGULATORY PROTEIN"/>
    <property type="match status" value="1"/>
</dbReference>
<dbReference type="GO" id="GO:0000976">
    <property type="term" value="F:transcription cis-regulatory region binding"/>
    <property type="evidence" value="ECO:0007669"/>
    <property type="project" value="TreeGrafter"/>
</dbReference>
<reference evidence="5 6" key="2">
    <citation type="submission" date="2019-08" db="EMBL/GenBank/DDBJ databases">
        <title>Jejuicoccus antrihumi gen. nov., sp. nov., a new member of the family Dermacoccaceae isolated from a cave.</title>
        <authorList>
            <person name="Schumann P."/>
            <person name="Kim I.S."/>
        </authorList>
    </citation>
    <scope>NUCLEOTIDE SEQUENCE [LARGE SCALE GENOMIC DNA]</scope>
    <source>
        <strain evidence="5 6">C5-26</strain>
    </source>
</reference>
<accession>A0A563E2J6</accession>
<dbReference type="CDD" id="cd06267">
    <property type="entry name" value="PBP1_LacI_sugar_binding-like"/>
    <property type="match status" value="1"/>
</dbReference>
<reference evidence="5 6" key="1">
    <citation type="submission" date="2019-05" db="EMBL/GenBank/DDBJ databases">
        <authorList>
            <person name="Lee S.D."/>
        </authorList>
    </citation>
    <scope>NUCLEOTIDE SEQUENCE [LARGE SCALE GENOMIC DNA]</scope>
    <source>
        <strain evidence="5 6">C5-26</strain>
    </source>
</reference>
<evidence type="ECO:0000256" key="1">
    <source>
        <dbReference type="ARBA" id="ARBA00023015"/>
    </source>
</evidence>
<dbReference type="CDD" id="cd01392">
    <property type="entry name" value="HTH_LacI"/>
    <property type="match status" value="1"/>
</dbReference>
<evidence type="ECO:0000256" key="3">
    <source>
        <dbReference type="ARBA" id="ARBA00023163"/>
    </source>
</evidence>
<dbReference type="SMART" id="SM00354">
    <property type="entry name" value="HTH_LACI"/>
    <property type="match status" value="1"/>
</dbReference>
<dbReference type="SUPFAM" id="SSF47413">
    <property type="entry name" value="lambda repressor-like DNA-binding domains"/>
    <property type="match status" value="1"/>
</dbReference>
<evidence type="ECO:0000313" key="5">
    <source>
        <dbReference type="EMBL" id="TWP36615.1"/>
    </source>
</evidence>
<keyword evidence="3" id="KW-0804">Transcription</keyword>
<feature type="domain" description="HTH lacI-type" evidence="4">
    <location>
        <begin position="10"/>
        <end position="64"/>
    </location>
</feature>
<proteinExistence type="predicted"/>
<evidence type="ECO:0000259" key="4">
    <source>
        <dbReference type="PROSITE" id="PS50932"/>
    </source>
</evidence>
<evidence type="ECO:0000313" key="6">
    <source>
        <dbReference type="Proteomes" id="UP000320244"/>
    </source>
</evidence>
<dbReference type="OrthoDB" id="3258243at2"/>
<dbReference type="Pfam" id="PF13377">
    <property type="entry name" value="Peripla_BP_3"/>
    <property type="match status" value="1"/>
</dbReference>